<evidence type="ECO:0000313" key="7">
    <source>
        <dbReference type="EMBL" id="KAJ2777883.1"/>
    </source>
</evidence>
<dbReference type="GO" id="GO:0015035">
    <property type="term" value="F:protein-disulfide reductase activity"/>
    <property type="evidence" value="ECO:0007669"/>
    <property type="project" value="InterPro"/>
</dbReference>
<dbReference type="InterPro" id="IPR005746">
    <property type="entry name" value="Thioredoxin"/>
</dbReference>
<dbReference type="InterPro" id="IPR036249">
    <property type="entry name" value="Thioredoxin-like_sf"/>
</dbReference>
<dbReference type="NCBIfam" id="TIGR01068">
    <property type="entry name" value="thioredoxin"/>
    <property type="match status" value="1"/>
</dbReference>
<dbReference type="AlphaFoldDB" id="A0A9W8LGD1"/>
<dbReference type="EMBL" id="JANBUL010000262">
    <property type="protein sequence ID" value="KAJ2777883.1"/>
    <property type="molecule type" value="Genomic_DNA"/>
</dbReference>
<dbReference type="Proteomes" id="UP001140217">
    <property type="component" value="Unassembled WGS sequence"/>
</dbReference>
<keyword evidence="2" id="KW-0249">Electron transport</keyword>
<keyword evidence="3" id="KW-1015">Disulfide bond</keyword>
<sequence length="148" mass="15261">MLGVLWLRRGAAAAAAAAGGRSARAAAQRRAYSAKAAVEATEATFEREVLESPVPTVVDFYADWCGPCRMLAPILERAVASDGRVRLAKVNVDHSPALAADYGVSSLPTVVGFRSGKPVAAFVGMRPPQAVGEFVAEVAGDKPGPPGS</sequence>
<organism evidence="7 8">
    <name type="scientific">Coemansia javaensis</name>
    <dbReference type="NCBI Taxonomy" id="2761396"/>
    <lineage>
        <taxon>Eukaryota</taxon>
        <taxon>Fungi</taxon>
        <taxon>Fungi incertae sedis</taxon>
        <taxon>Zoopagomycota</taxon>
        <taxon>Kickxellomycotina</taxon>
        <taxon>Kickxellomycetes</taxon>
        <taxon>Kickxellales</taxon>
        <taxon>Kickxellaceae</taxon>
        <taxon>Coemansia</taxon>
    </lineage>
</organism>
<dbReference type="InterPro" id="IPR013766">
    <property type="entry name" value="Thioredoxin_domain"/>
</dbReference>
<dbReference type="Pfam" id="PF00085">
    <property type="entry name" value="Thioredoxin"/>
    <property type="match status" value="1"/>
</dbReference>
<dbReference type="PRINTS" id="PR00421">
    <property type="entry name" value="THIOREDOXIN"/>
</dbReference>
<dbReference type="InterPro" id="IPR017937">
    <property type="entry name" value="Thioredoxin_CS"/>
</dbReference>
<dbReference type="PANTHER" id="PTHR45663">
    <property type="entry name" value="GEO12009P1"/>
    <property type="match status" value="1"/>
</dbReference>
<evidence type="ECO:0000313" key="8">
    <source>
        <dbReference type="Proteomes" id="UP001140217"/>
    </source>
</evidence>
<keyword evidence="5" id="KW-0732">Signal</keyword>
<dbReference type="PROSITE" id="PS00194">
    <property type="entry name" value="THIOREDOXIN_1"/>
    <property type="match status" value="1"/>
</dbReference>
<feature type="domain" description="Thioredoxin" evidence="6">
    <location>
        <begin position="34"/>
        <end position="140"/>
    </location>
</feature>
<evidence type="ECO:0000256" key="5">
    <source>
        <dbReference type="SAM" id="SignalP"/>
    </source>
</evidence>
<evidence type="ECO:0000256" key="1">
    <source>
        <dbReference type="ARBA" id="ARBA00022448"/>
    </source>
</evidence>
<feature type="signal peptide" evidence="5">
    <location>
        <begin position="1"/>
        <end position="16"/>
    </location>
</feature>
<accession>A0A9W8LGD1</accession>
<dbReference type="OrthoDB" id="2121326at2759"/>
<feature type="chain" id="PRO_5040843371" description="Thioredoxin domain-containing protein" evidence="5">
    <location>
        <begin position="17"/>
        <end position="148"/>
    </location>
</feature>
<reference evidence="7" key="1">
    <citation type="submission" date="2022-07" db="EMBL/GenBank/DDBJ databases">
        <title>Phylogenomic reconstructions and comparative analyses of Kickxellomycotina fungi.</title>
        <authorList>
            <person name="Reynolds N.K."/>
            <person name="Stajich J.E."/>
            <person name="Barry K."/>
            <person name="Grigoriev I.V."/>
            <person name="Crous P."/>
            <person name="Smith M.E."/>
        </authorList>
    </citation>
    <scope>NUCLEOTIDE SEQUENCE</scope>
    <source>
        <strain evidence="7">NBRC 105414</strain>
    </source>
</reference>
<dbReference type="Gene3D" id="3.40.30.10">
    <property type="entry name" value="Glutaredoxin"/>
    <property type="match status" value="1"/>
</dbReference>
<protein>
    <recommendedName>
        <fullName evidence="6">Thioredoxin domain-containing protein</fullName>
    </recommendedName>
</protein>
<evidence type="ECO:0000256" key="2">
    <source>
        <dbReference type="ARBA" id="ARBA00022982"/>
    </source>
</evidence>
<name>A0A9W8LGD1_9FUNG</name>
<keyword evidence="4" id="KW-0676">Redox-active center</keyword>
<dbReference type="CDD" id="cd02947">
    <property type="entry name" value="TRX_family"/>
    <property type="match status" value="1"/>
</dbReference>
<keyword evidence="1" id="KW-0813">Transport</keyword>
<comment type="caution">
    <text evidence="7">The sequence shown here is derived from an EMBL/GenBank/DDBJ whole genome shotgun (WGS) entry which is preliminary data.</text>
</comment>
<dbReference type="PANTHER" id="PTHR45663:SF11">
    <property type="entry name" value="GEO12009P1"/>
    <property type="match status" value="1"/>
</dbReference>
<dbReference type="GO" id="GO:0005737">
    <property type="term" value="C:cytoplasm"/>
    <property type="evidence" value="ECO:0007669"/>
    <property type="project" value="TreeGrafter"/>
</dbReference>
<evidence type="ECO:0000256" key="3">
    <source>
        <dbReference type="ARBA" id="ARBA00023157"/>
    </source>
</evidence>
<proteinExistence type="predicted"/>
<gene>
    <name evidence="7" type="ORF">H4R18_004923</name>
</gene>
<dbReference type="SUPFAM" id="SSF52833">
    <property type="entry name" value="Thioredoxin-like"/>
    <property type="match status" value="1"/>
</dbReference>
<dbReference type="PROSITE" id="PS51352">
    <property type="entry name" value="THIOREDOXIN_2"/>
    <property type="match status" value="1"/>
</dbReference>
<evidence type="ECO:0000256" key="4">
    <source>
        <dbReference type="ARBA" id="ARBA00023284"/>
    </source>
</evidence>
<dbReference type="FunFam" id="3.40.30.10:FF:000001">
    <property type="entry name" value="Thioredoxin"/>
    <property type="match status" value="1"/>
</dbReference>
<evidence type="ECO:0000259" key="6">
    <source>
        <dbReference type="PROSITE" id="PS51352"/>
    </source>
</evidence>
<keyword evidence="8" id="KW-1185">Reference proteome</keyword>